<dbReference type="InterPro" id="IPR001128">
    <property type="entry name" value="Cyt_P450"/>
</dbReference>
<dbReference type="SUPFAM" id="SSF48264">
    <property type="entry name" value="Cytochrome P450"/>
    <property type="match status" value="1"/>
</dbReference>
<evidence type="ECO:0000256" key="8">
    <source>
        <dbReference type="PIRSR" id="PIRSR602402-1"/>
    </source>
</evidence>
<keyword evidence="10" id="KW-1133">Transmembrane helix</keyword>
<comment type="cofactor">
    <cofactor evidence="1 8">
        <name>heme</name>
        <dbReference type="ChEBI" id="CHEBI:30413"/>
    </cofactor>
</comment>
<dbReference type="InterPro" id="IPR017972">
    <property type="entry name" value="Cyt_P450_CS"/>
</dbReference>
<dbReference type="AlphaFoldDB" id="A0A9P4QEX5"/>
<dbReference type="InterPro" id="IPR036396">
    <property type="entry name" value="Cyt_P450_sf"/>
</dbReference>
<dbReference type="InterPro" id="IPR047146">
    <property type="entry name" value="Cyt_P450_E_CYP52_fungi"/>
</dbReference>
<feature type="binding site" description="axial binding residue" evidence="8">
    <location>
        <position position="466"/>
    </location>
    <ligand>
        <name>heme</name>
        <dbReference type="ChEBI" id="CHEBI:30413"/>
    </ligand>
    <ligandPart>
        <name>Fe</name>
        <dbReference type="ChEBI" id="CHEBI:18248"/>
    </ligandPart>
</feature>
<dbReference type="PRINTS" id="PR01239">
    <property type="entry name" value="EP450IICYP52"/>
</dbReference>
<evidence type="ECO:0000256" key="4">
    <source>
        <dbReference type="ARBA" id="ARBA00022723"/>
    </source>
</evidence>
<keyword evidence="10" id="KW-0472">Membrane</keyword>
<evidence type="ECO:0000256" key="9">
    <source>
        <dbReference type="RuleBase" id="RU000461"/>
    </source>
</evidence>
<dbReference type="InterPro" id="IPR002402">
    <property type="entry name" value="Cyt_P450_E_grp-II"/>
</dbReference>
<dbReference type="PRINTS" id="PR00464">
    <property type="entry name" value="EP450II"/>
</dbReference>
<comment type="similarity">
    <text evidence="2 9">Belongs to the cytochrome P450 family.</text>
</comment>
<dbReference type="GO" id="GO:0020037">
    <property type="term" value="F:heme binding"/>
    <property type="evidence" value="ECO:0007669"/>
    <property type="project" value="InterPro"/>
</dbReference>
<keyword evidence="5 9" id="KW-0560">Oxidoreductase</keyword>
<proteinExistence type="inferred from homology"/>
<dbReference type="PANTHER" id="PTHR24287">
    <property type="entry name" value="P450, PUTATIVE (EUROFUNG)-RELATED"/>
    <property type="match status" value="1"/>
</dbReference>
<keyword evidence="3 8" id="KW-0349">Heme</keyword>
<organism evidence="11 12">
    <name type="scientific">Polychaeton citri CBS 116435</name>
    <dbReference type="NCBI Taxonomy" id="1314669"/>
    <lineage>
        <taxon>Eukaryota</taxon>
        <taxon>Fungi</taxon>
        <taxon>Dikarya</taxon>
        <taxon>Ascomycota</taxon>
        <taxon>Pezizomycotina</taxon>
        <taxon>Dothideomycetes</taxon>
        <taxon>Dothideomycetidae</taxon>
        <taxon>Capnodiales</taxon>
        <taxon>Capnodiaceae</taxon>
        <taxon>Polychaeton</taxon>
    </lineage>
</organism>
<evidence type="ECO:0000256" key="10">
    <source>
        <dbReference type="SAM" id="Phobius"/>
    </source>
</evidence>
<dbReference type="OrthoDB" id="1470350at2759"/>
<evidence type="ECO:0000313" key="12">
    <source>
        <dbReference type="Proteomes" id="UP000799441"/>
    </source>
</evidence>
<dbReference type="PROSITE" id="PS00086">
    <property type="entry name" value="CYTOCHROME_P450"/>
    <property type="match status" value="1"/>
</dbReference>
<dbReference type="Pfam" id="PF00067">
    <property type="entry name" value="p450"/>
    <property type="match status" value="1"/>
</dbReference>
<evidence type="ECO:0000256" key="3">
    <source>
        <dbReference type="ARBA" id="ARBA00022617"/>
    </source>
</evidence>
<accession>A0A9P4QEX5</accession>
<reference evidence="11" key="1">
    <citation type="journal article" date="2020" name="Stud. Mycol.">
        <title>101 Dothideomycetes genomes: a test case for predicting lifestyles and emergence of pathogens.</title>
        <authorList>
            <person name="Haridas S."/>
            <person name="Albert R."/>
            <person name="Binder M."/>
            <person name="Bloem J."/>
            <person name="Labutti K."/>
            <person name="Salamov A."/>
            <person name="Andreopoulos B."/>
            <person name="Baker S."/>
            <person name="Barry K."/>
            <person name="Bills G."/>
            <person name="Bluhm B."/>
            <person name="Cannon C."/>
            <person name="Castanera R."/>
            <person name="Culley D."/>
            <person name="Daum C."/>
            <person name="Ezra D."/>
            <person name="Gonzalez J."/>
            <person name="Henrissat B."/>
            <person name="Kuo A."/>
            <person name="Liang C."/>
            <person name="Lipzen A."/>
            <person name="Lutzoni F."/>
            <person name="Magnuson J."/>
            <person name="Mondo S."/>
            <person name="Nolan M."/>
            <person name="Ohm R."/>
            <person name="Pangilinan J."/>
            <person name="Park H.-J."/>
            <person name="Ramirez L."/>
            <person name="Alfaro M."/>
            <person name="Sun H."/>
            <person name="Tritt A."/>
            <person name="Yoshinaga Y."/>
            <person name="Zwiers L.-H."/>
            <person name="Turgeon B."/>
            <person name="Goodwin S."/>
            <person name="Spatafora J."/>
            <person name="Crous P."/>
            <person name="Grigoriev I."/>
        </authorList>
    </citation>
    <scope>NUCLEOTIDE SEQUENCE</scope>
    <source>
        <strain evidence="11">CBS 116435</strain>
    </source>
</reference>
<protein>
    <submittedName>
        <fullName evidence="11">P450 monooxygenase</fullName>
    </submittedName>
</protein>
<evidence type="ECO:0000256" key="1">
    <source>
        <dbReference type="ARBA" id="ARBA00001971"/>
    </source>
</evidence>
<keyword evidence="6 8" id="KW-0408">Iron</keyword>
<evidence type="ECO:0000256" key="5">
    <source>
        <dbReference type="ARBA" id="ARBA00023002"/>
    </source>
</evidence>
<dbReference type="CDD" id="cd11063">
    <property type="entry name" value="CYP52"/>
    <property type="match status" value="1"/>
</dbReference>
<evidence type="ECO:0000256" key="7">
    <source>
        <dbReference type="ARBA" id="ARBA00023033"/>
    </source>
</evidence>
<keyword evidence="4 8" id="KW-0479">Metal-binding</keyword>
<dbReference type="PANTHER" id="PTHR24287:SF1">
    <property type="entry name" value="P450, PUTATIVE (EUROFUNG)-RELATED"/>
    <property type="match status" value="1"/>
</dbReference>
<dbReference type="GO" id="GO:0016712">
    <property type="term" value="F:oxidoreductase activity, acting on paired donors, with incorporation or reduction of molecular oxygen, reduced flavin or flavoprotein as one donor, and incorporation of one atom of oxygen"/>
    <property type="evidence" value="ECO:0007669"/>
    <property type="project" value="InterPro"/>
</dbReference>
<dbReference type="InterPro" id="IPR002974">
    <property type="entry name" value="Cyt_P450_E_CYP52_ascomycetes"/>
</dbReference>
<dbReference type="GO" id="GO:0005506">
    <property type="term" value="F:iron ion binding"/>
    <property type="evidence" value="ECO:0007669"/>
    <property type="project" value="InterPro"/>
</dbReference>
<gene>
    <name evidence="11" type="ORF">K431DRAFT_280739</name>
</gene>
<evidence type="ECO:0000256" key="6">
    <source>
        <dbReference type="ARBA" id="ARBA00023004"/>
    </source>
</evidence>
<keyword evidence="7 9" id="KW-0503">Monooxygenase</keyword>
<keyword evidence="12" id="KW-1185">Reference proteome</keyword>
<keyword evidence="10" id="KW-0812">Transmembrane</keyword>
<feature type="transmembrane region" description="Helical" evidence="10">
    <location>
        <begin position="12"/>
        <end position="33"/>
    </location>
</feature>
<dbReference type="Gene3D" id="1.10.630.10">
    <property type="entry name" value="Cytochrome P450"/>
    <property type="match status" value="1"/>
</dbReference>
<comment type="caution">
    <text evidence="11">The sequence shown here is derived from an EMBL/GenBank/DDBJ whole genome shotgun (WGS) entry which is preliminary data.</text>
</comment>
<sequence length="522" mass="58610">MDVTTLPASVRLLALGAALYTLYLIVTKINIAIARRSLAKSRGCLPAKQYPQNPLLFGLDTFNKNIKQIKAKRALEWTQERFDIANAQTYSMVVLGRKIFMTTEPENLKTIQAVDFKKWGFGRRRKLGFRPLLGEGIFTTEGKQWQHSRDMLRPNFVRSQIGDIDTFERHVASLIAALPQDGTTTVDLGELFFRLTMDSATEFLFGESTHSLTTGSVEGFADAFNRSQDGVAKISRYDVLGKFLPKDKQFEKDCKFVHDFVDYYVEKGLQKRPQLLQQEKEGTSNNGRYIFIDELVRQTTDKVQIRSELLNILLAGRDTTASLLTNVWFQLARSPAVFAKLRAEVTQHLQDGEIPSFEQLKDMKYLRAVLNESLRLQPVVPINSREANTDTTLPVGGGPDGLSPIFIPKGTLVAWSLYSMHRRKDYYGADADLYRPERWIDNEATGGKGLRTGWEYLPFNGGPRICLGQQYALTEASYTIVRLCQAFSGVEIGQGGQGPWVEGLTLTCVSANGAKVVLKPKV</sequence>
<evidence type="ECO:0000313" key="11">
    <source>
        <dbReference type="EMBL" id="KAF2726017.1"/>
    </source>
</evidence>
<dbReference type="PRINTS" id="PR00385">
    <property type="entry name" value="P450"/>
</dbReference>
<dbReference type="Proteomes" id="UP000799441">
    <property type="component" value="Unassembled WGS sequence"/>
</dbReference>
<evidence type="ECO:0000256" key="2">
    <source>
        <dbReference type="ARBA" id="ARBA00010617"/>
    </source>
</evidence>
<dbReference type="EMBL" id="MU003766">
    <property type="protein sequence ID" value="KAF2726017.1"/>
    <property type="molecule type" value="Genomic_DNA"/>
</dbReference>
<name>A0A9P4QEX5_9PEZI</name>